<dbReference type="SUPFAM" id="SSF54211">
    <property type="entry name" value="Ribosomal protein S5 domain 2-like"/>
    <property type="match status" value="1"/>
</dbReference>
<feature type="compositionally biased region" description="Basic residues" evidence="8">
    <location>
        <begin position="320"/>
        <end position="339"/>
    </location>
</feature>
<protein>
    <recommendedName>
        <fullName evidence="4">Small ribosomal subunit protein uS9m</fullName>
    </recommendedName>
    <alternativeName>
        <fullName evidence="5">37S ribosomal protein S9, mitochondrial</fullName>
    </alternativeName>
</protein>
<dbReference type="PANTHER" id="PTHR21569:SF1">
    <property type="entry name" value="SMALL RIBOSOMAL SUBUNIT PROTEIN US9M"/>
    <property type="match status" value="1"/>
</dbReference>
<dbReference type="InterPro" id="IPR014721">
    <property type="entry name" value="Ribsml_uS5_D2-typ_fold_subgr"/>
</dbReference>
<evidence type="ECO:0000313" key="10">
    <source>
        <dbReference type="Proteomes" id="UP000189580"/>
    </source>
</evidence>
<evidence type="ECO:0000256" key="4">
    <source>
        <dbReference type="ARBA" id="ARBA00039318"/>
    </source>
</evidence>
<dbReference type="GeneID" id="30033122"/>
<sequence length="339" mass="38154">MPRLRQLVPAGFSNPIQVYTRLIFNSASKPFSTTTSPSNAQRAISQIQTRLEKLTKEYEDYNGIRKEQSDEDVRGTNLIKFNDFSHRRGDLEKLRVVPRDQAFYMANPPHEEIMRKLSDLLDKNINLPLASPQTYVRPSWLPMKDYANMAGGTRLRPSNYREFIKLASRLDSIDPQLIPSDVVTILDAFKRKETTASNKTPIKVLDNMGRAIAVGRRKTSSARVIVVKASEEIKGQFLVNGRPLDVHFDRLQDRTTALFPLKVIEGMGSYNVFATVHGGGLTGQCGAIALGLTKALIIHNPILGKRLSKAGCTKRDTRVKERKKPGKPKARKSNTWVKR</sequence>
<evidence type="ECO:0000313" key="9">
    <source>
        <dbReference type="EMBL" id="ANB13053.1"/>
    </source>
</evidence>
<keyword evidence="10" id="KW-1185">Reference proteome</keyword>
<dbReference type="Proteomes" id="UP000189580">
    <property type="component" value="Chromosome a"/>
</dbReference>
<evidence type="ECO:0000256" key="3">
    <source>
        <dbReference type="ARBA" id="ARBA00023274"/>
    </source>
</evidence>
<evidence type="ECO:0000256" key="5">
    <source>
        <dbReference type="ARBA" id="ARBA00042623"/>
    </source>
</evidence>
<evidence type="ECO:0000256" key="7">
    <source>
        <dbReference type="SAM" id="Coils"/>
    </source>
</evidence>
<feature type="region of interest" description="Disordered" evidence="8">
    <location>
        <begin position="313"/>
        <end position="339"/>
    </location>
</feature>
<dbReference type="RefSeq" id="XP_018735530.1">
    <property type="nucleotide sequence ID" value="XM_018878203.1"/>
</dbReference>
<gene>
    <name evidence="9" type="primary">MRPS9</name>
    <name evidence="9" type="ORF">AWJ20_1331</name>
</gene>
<dbReference type="PROSITE" id="PS00360">
    <property type="entry name" value="RIBOSOMAL_S9"/>
    <property type="match status" value="1"/>
</dbReference>
<dbReference type="GO" id="GO:0005763">
    <property type="term" value="C:mitochondrial small ribosomal subunit"/>
    <property type="evidence" value="ECO:0007669"/>
    <property type="project" value="EnsemblFungi"/>
</dbReference>
<dbReference type="InterPro" id="IPR000754">
    <property type="entry name" value="Ribosomal_uS9"/>
</dbReference>
<dbReference type="GO" id="GO:0006412">
    <property type="term" value="P:translation"/>
    <property type="evidence" value="ECO:0007669"/>
    <property type="project" value="InterPro"/>
</dbReference>
<evidence type="ECO:0000256" key="8">
    <source>
        <dbReference type="SAM" id="MobiDB-lite"/>
    </source>
</evidence>
<name>A0A161HW49_9ASCO</name>
<evidence type="ECO:0000256" key="2">
    <source>
        <dbReference type="ARBA" id="ARBA00022980"/>
    </source>
</evidence>
<organism evidence="9 10">
    <name type="scientific">Sugiyamaella lignohabitans</name>
    <dbReference type="NCBI Taxonomy" id="796027"/>
    <lineage>
        <taxon>Eukaryota</taxon>
        <taxon>Fungi</taxon>
        <taxon>Dikarya</taxon>
        <taxon>Ascomycota</taxon>
        <taxon>Saccharomycotina</taxon>
        <taxon>Dipodascomycetes</taxon>
        <taxon>Dipodascales</taxon>
        <taxon>Trichomonascaceae</taxon>
        <taxon>Sugiyamaella</taxon>
    </lineage>
</organism>
<accession>A0A161HW49</accession>
<proteinExistence type="inferred from homology"/>
<dbReference type="PANTHER" id="PTHR21569">
    <property type="entry name" value="RIBOSOMAL PROTEIN S9"/>
    <property type="match status" value="1"/>
</dbReference>
<dbReference type="NCBIfam" id="NF001099">
    <property type="entry name" value="PRK00132.1"/>
    <property type="match status" value="1"/>
</dbReference>
<keyword evidence="2 6" id="KW-0689">Ribosomal protein</keyword>
<dbReference type="KEGG" id="slb:AWJ20_1331"/>
<dbReference type="Pfam" id="PF00380">
    <property type="entry name" value="Ribosomal_S9"/>
    <property type="match status" value="1"/>
</dbReference>
<dbReference type="GO" id="GO:0003735">
    <property type="term" value="F:structural constituent of ribosome"/>
    <property type="evidence" value="ECO:0007669"/>
    <property type="project" value="EnsemblFungi"/>
</dbReference>
<comment type="similarity">
    <text evidence="1 6">Belongs to the universal ribosomal protein uS9 family.</text>
</comment>
<dbReference type="Gene3D" id="3.30.230.10">
    <property type="match status" value="1"/>
</dbReference>
<dbReference type="AlphaFoldDB" id="A0A161HW49"/>
<dbReference type="InterPro" id="IPR023035">
    <property type="entry name" value="Ribosomal_uS9_bac/plastid"/>
</dbReference>
<keyword evidence="3 6" id="KW-0687">Ribonucleoprotein</keyword>
<keyword evidence="7" id="KW-0175">Coiled coil</keyword>
<dbReference type="InterPro" id="IPR020568">
    <property type="entry name" value="Ribosomal_Su5_D2-typ_SF"/>
</dbReference>
<evidence type="ECO:0000256" key="1">
    <source>
        <dbReference type="ARBA" id="ARBA00005251"/>
    </source>
</evidence>
<dbReference type="GO" id="GO:0003723">
    <property type="term" value="F:RNA binding"/>
    <property type="evidence" value="ECO:0007669"/>
    <property type="project" value="TreeGrafter"/>
</dbReference>
<reference evidence="9 10" key="1">
    <citation type="submission" date="2016-02" db="EMBL/GenBank/DDBJ databases">
        <title>Complete genome sequence and transcriptome regulation of the pentose utilising yeast Sugiyamaella lignohabitans.</title>
        <authorList>
            <person name="Bellasio M."/>
            <person name="Peymann A."/>
            <person name="Valli M."/>
            <person name="Sipitzky M."/>
            <person name="Graf A."/>
            <person name="Sauer M."/>
            <person name="Marx H."/>
            <person name="Mattanovich D."/>
        </authorList>
    </citation>
    <scope>NUCLEOTIDE SEQUENCE [LARGE SCALE GENOMIC DNA]</scope>
    <source>
        <strain evidence="9 10">CBS 10342</strain>
    </source>
</reference>
<dbReference type="InterPro" id="IPR020574">
    <property type="entry name" value="Ribosomal_uS9_CS"/>
</dbReference>
<dbReference type="EMBL" id="CP014501">
    <property type="protein sequence ID" value="ANB13053.1"/>
    <property type="molecule type" value="Genomic_DNA"/>
</dbReference>
<dbReference type="OrthoDB" id="10254627at2759"/>
<feature type="coiled-coil region" evidence="7">
    <location>
        <begin position="44"/>
        <end position="71"/>
    </location>
</feature>
<evidence type="ECO:0000256" key="6">
    <source>
        <dbReference type="RuleBase" id="RU003815"/>
    </source>
</evidence>